<dbReference type="GO" id="GO:0006352">
    <property type="term" value="P:DNA-templated transcription initiation"/>
    <property type="evidence" value="ECO:0007669"/>
    <property type="project" value="InterPro"/>
</dbReference>
<dbReference type="InterPro" id="IPR013249">
    <property type="entry name" value="RNA_pol_sigma70_r4_t2"/>
</dbReference>
<evidence type="ECO:0000256" key="1">
    <source>
        <dbReference type="ARBA" id="ARBA00010641"/>
    </source>
</evidence>
<dbReference type="NCBIfam" id="TIGR02937">
    <property type="entry name" value="sigma70-ECF"/>
    <property type="match status" value="1"/>
</dbReference>
<accession>A0A5B3GB94</accession>
<dbReference type="InterPro" id="IPR039425">
    <property type="entry name" value="RNA_pol_sigma-70-like"/>
</dbReference>
<dbReference type="Gene3D" id="1.10.10.10">
    <property type="entry name" value="Winged helix-like DNA-binding domain superfamily/Winged helix DNA-binding domain"/>
    <property type="match status" value="1"/>
</dbReference>
<organism evidence="7 8">
    <name type="scientific">Alistipes shahii</name>
    <dbReference type="NCBI Taxonomy" id="328814"/>
    <lineage>
        <taxon>Bacteria</taxon>
        <taxon>Pseudomonadati</taxon>
        <taxon>Bacteroidota</taxon>
        <taxon>Bacteroidia</taxon>
        <taxon>Bacteroidales</taxon>
        <taxon>Rikenellaceae</taxon>
        <taxon>Alistipes</taxon>
    </lineage>
</organism>
<dbReference type="SUPFAM" id="SSF88946">
    <property type="entry name" value="Sigma2 domain of RNA polymerase sigma factors"/>
    <property type="match status" value="1"/>
</dbReference>
<evidence type="ECO:0000256" key="2">
    <source>
        <dbReference type="ARBA" id="ARBA00023015"/>
    </source>
</evidence>
<dbReference type="NCBIfam" id="TIGR02985">
    <property type="entry name" value="Sig70_bacteroi1"/>
    <property type="match status" value="1"/>
</dbReference>
<comment type="similarity">
    <text evidence="1">Belongs to the sigma-70 factor family. ECF subfamily.</text>
</comment>
<evidence type="ECO:0000256" key="3">
    <source>
        <dbReference type="ARBA" id="ARBA00023082"/>
    </source>
</evidence>
<dbReference type="InterPro" id="IPR013325">
    <property type="entry name" value="RNA_pol_sigma_r2"/>
</dbReference>
<keyword evidence="4" id="KW-0804">Transcription</keyword>
<dbReference type="Proteomes" id="UP000323567">
    <property type="component" value="Unassembled WGS sequence"/>
</dbReference>
<dbReference type="GO" id="GO:0016987">
    <property type="term" value="F:sigma factor activity"/>
    <property type="evidence" value="ECO:0007669"/>
    <property type="project" value="UniProtKB-KW"/>
</dbReference>
<keyword evidence="2" id="KW-0805">Transcription regulation</keyword>
<comment type="caution">
    <text evidence="7">The sequence shown here is derived from an EMBL/GenBank/DDBJ whole genome shotgun (WGS) entry which is preliminary data.</text>
</comment>
<dbReference type="AlphaFoldDB" id="A0A5B3GB94"/>
<dbReference type="GeneID" id="92757520"/>
<dbReference type="InterPro" id="IPR013324">
    <property type="entry name" value="RNA_pol_sigma_r3/r4-like"/>
</dbReference>
<protein>
    <submittedName>
        <fullName evidence="7">RNA polymerase sigma-70 factor</fullName>
    </submittedName>
</protein>
<feature type="domain" description="RNA polymerase sigma factor 70 region 4 type 2" evidence="6">
    <location>
        <begin position="125"/>
        <end position="174"/>
    </location>
</feature>
<reference evidence="7 8" key="1">
    <citation type="journal article" date="2019" name="Nat. Med.">
        <title>A library of human gut bacterial isolates paired with longitudinal multiomics data enables mechanistic microbiome research.</title>
        <authorList>
            <person name="Poyet M."/>
            <person name="Groussin M."/>
            <person name="Gibbons S.M."/>
            <person name="Avila-Pacheco J."/>
            <person name="Jiang X."/>
            <person name="Kearney S.M."/>
            <person name="Perrotta A.R."/>
            <person name="Berdy B."/>
            <person name="Zhao S."/>
            <person name="Lieberman T.D."/>
            <person name="Swanson P.K."/>
            <person name="Smith M."/>
            <person name="Roesemann S."/>
            <person name="Alexander J.E."/>
            <person name="Rich S.A."/>
            <person name="Livny J."/>
            <person name="Vlamakis H."/>
            <person name="Clish C."/>
            <person name="Bullock K."/>
            <person name="Deik A."/>
            <person name="Scott J."/>
            <person name="Pierce K.A."/>
            <person name="Xavier R.J."/>
            <person name="Alm E.J."/>
        </authorList>
    </citation>
    <scope>NUCLEOTIDE SEQUENCE [LARGE SCALE GENOMIC DNA]</scope>
    <source>
        <strain evidence="7 8">BIOML-A2</strain>
    </source>
</reference>
<dbReference type="InterPro" id="IPR036388">
    <property type="entry name" value="WH-like_DNA-bd_sf"/>
</dbReference>
<dbReference type="Pfam" id="PF04542">
    <property type="entry name" value="Sigma70_r2"/>
    <property type="match status" value="1"/>
</dbReference>
<name>A0A5B3GB94_9BACT</name>
<dbReference type="Gene3D" id="1.10.1740.10">
    <property type="match status" value="1"/>
</dbReference>
<evidence type="ECO:0000313" key="7">
    <source>
        <dbReference type="EMBL" id="KAA2370781.1"/>
    </source>
</evidence>
<sequence>MQNRLRDSELVVMMRGGDKAAFGVLFDRYYDLLHTFARHIVKDSSVAEDIIQNVFVKMWMRKEQVNPELSVRNYLLVATRNELFDYMRLRYNMLRSDINDAMLNVADGDTDIYDYVDVRERVGFIDSVMRSMPDKRREIFAMRYDRNMTNAEIARALNLSIRTVEKHVDLAIKQIRKTISVVTLFFVLFF</sequence>
<dbReference type="RefSeq" id="WP_044054475.1">
    <property type="nucleotide sequence ID" value="NZ_AP031448.1"/>
</dbReference>
<evidence type="ECO:0000313" key="8">
    <source>
        <dbReference type="Proteomes" id="UP000323567"/>
    </source>
</evidence>
<gene>
    <name evidence="7" type="ORF">F2Y13_06045</name>
</gene>
<evidence type="ECO:0000259" key="6">
    <source>
        <dbReference type="Pfam" id="PF08281"/>
    </source>
</evidence>
<evidence type="ECO:0000259" key="5">
    <source>
        <dbReference type="Pfam" id="PF04542"/>
    </source>
</evidence>
<dbReference type="InterPro" id="IPR014284">
    <property type="entry name" value="RNA_pol_sigma-70_dom"/>
</dbReference>
<evidence type="ECO:0000256" key="4">
    <source>
        <dbReference type="ARBA" id="ARBA00023163"/>
    </source>
</evidence>
<feature type="domain" description="RNA polymerase sigma-70 region 2" evidence="5">
    <location>
        <begin position="25"/>
        <end position="88"/>
    </location>
</feature>
<dbReference type="SUPFAM" id="SSF88659">
    <property type="entry name" value="Sigma3 and sigma4 domains of RNA polymerase sigma factors"/>
    <property type="match status" value="1"/>
</dbReference>
<keyword evidence="3" id="KW-0731">Sigma factor</keyword>
<dbReference type="InterPro" id="IPR007627">
    <property type="entry name" value="RNA_pol_sigma70_r2"/>
</dbReference>
<dbReference type="Pfam" id="PF08281">
    <property type="entry name" value="Sigma70_r4_2"/>
    <property type="match status" value="1"/>
</dbReference>
<dbReference type="EMBL" id="VVXK01000006">
    <property type="protein sequence ID" value="KAA2370781.1"/>
    <property type="molecule type" value="Genomic_DNA"/>
</dbReference>
<dbReference type="PANTHER" id="PTHR43133:SF46">
    <property type="entry name" value="RNA POLYMERASE SIGMA-70 FACTOR ECF SUBFAMILY"/>
    <property type="match status" value="1"/>
</dbReference>
<dbReference type="InterPro" id="IPR014327">
    <property type="entry name" value="RNA_pol_sigma70_bacteroid"/>
</dbReference>
<dbReference type="GO" id="GO:0003677">
    <property type="term" value="F:DNA binding"/>
    <property type="evidence" value="ECO:0007669"/>
    <property type="project" value="InterPro"/>
</dbReference>
<dbReference type="PANTHER" id="PTHR43133">
    <property type="entry name" value="RNA POLYMERASE ECF-TYPE SIGMA FACTO"/>
    <property type="match status" value="1"/>
</dbReference>
<proteinExistence type="inferred from homology"/>